<evidence type="ECO:0000313" key="1">
    <source>
        <dbReference type="EMBL" id="PHH05537.1"/>
    </source>
</evidence>
<dbReference type="KEGG" id="lax:APT61_05245"/>
<organism evidence="2 4">
    <name type="scientific">Leclercia adecarboxylata</name>
    <dbReference type="NCBI Taxonomy" id="83655"/>
    <lineage>
        <taxon>Bacteria</taxon>
        <taxon>Pseudomonadati</taxon>
        <taxon>Pseudomonadota</taxon>
        <taxon>Gammaproteobacteria</taxon>
        <taxon>Enterobacterales</taxon>
        <taxon>Enterobacteriaceae</taxon>
        <taxon>Leclercia</taxon>
    </lineage>
</organism>
<reference evidence="1" key="1">
    <citation type="submission" date="2017-09" db="EMBL/GenBank/DDBJ databases">
        <title>FDA dAtabase for Regulatory Grade micrObial Sequences (FDA-ARGOS): Supporting development and validation of Infectious Disease Dx tests.</title>
        <authorList>
            <person name="Minogue T."/>
            <person name="Wolcott M."/>
            <person name="Wasieloski L."/>
            <person name="Aguilar W."/>
            <person name="Moore D."/>
            <person name="Tallon L.J."/>
            <person name="Sadzewicz L."/>
            <person name="Ott S."/>
            <person name="Zhao X."/>
            <person name="Nagaraj S."/>
            <person name="Vavikolanu K."/>
            <person name="Aluvathingal J."/>
            <person name="Nadendla S."/>
            <person name="Sichtig H."/>
        </authorList>
    </citation>
    <scope>NUCLEOTIDE SEQUENCE</scope>
    <source>
        <strain evidence="1">FDAARGOS_404</strain>
    </source>
</reference>
<dbReference type="EMBL" id="PDLK01000002">
    <property type="protein sequence ID" value="PHH05537.1"/>
    <property type="molecule type" value="Genomic_DNA"/>
</dbReference>
<dbReference type="PIRSF" id="PIRSF015278">
    <property type="entry name" value="UCP015278"/>
    <property type="match status" value="1"/>
</dbReference>
<evidence type="ECO:0000313" key="2">
    <source>
        <dbReference type="EMBL" id="VTP75752.1"/>
    </source>
</evidence>
<protein>
    <submittedName>
        <fullName evidence="1">DUF2247 domain-containing protein</fullName>
    </submittedName>
</protein>
<dbReference type="Proteomes" id="UP000222768">
    <property type="component" value="Unassembled WGS sequence"/>
</dbReference>
<dbReference type="InterPro" id="IPR016630">
    <property type="entry name" value="UCP015278"/>
</dbReference>
<reference evidence="2 4" key="3">
    <citation type="submission" date="2019-05" db="EMBL/GenBank/DDBJ databases">
        <authorList>
            <consortium name="Pathogen Informatics"/>
        </authorList>
    </citation>
    <scope>NUCLEOTIDE SEQUENCE [LARGE SCALE GENOMIC DNA]</scope>
    <source>
        <strain evidence="2 4">NCTC13032</strain>
    </source>
</reference>
<evidence type="ECO:0000313" key="4">
    <source>
        <dbReference type="Proteomes" id="UP000310719"/>
    </source>
</evidence>
<dbReference type="AlphaFoldDB" id="A0A4U9ID99"/>
<gene>
    <name evidence="1" type="ORF">CRX53_17045</name>
    <name evidence="2" type="ORF">NCTC13032_05681</name>
</gene>
<sequence>MMLYPVPYDFIVKNTHLSWCDVKWGYENNLIASDVPIKIAEQIVLTGSYTDSELELSFLMPENSNEVSLFLEKLCTGFEQDNDSTIRQKWLFIVLSWLWNNRASFADPLSEVEIIYADFDYPAEIEGFVKYMPPSDGYDPSTHSQTENMNHLMENWVNYLEEKFVEYKK</sequence>
<name>A0A4U9ID99_9ENTR</name>
<dbReference type="Pfam" id="PF10004">
    <property type="entry name" value="DUF2247"/>
    <property type="match status" value="1"/>
</dbReference>
<proteinExistence type="predicted"/>
<evidence type="ECO:0000313" key="3">
    <source>
        <dbReference type="Proteomes" id="UP000222768"/>
    </source>
</evidence>
<dbReference type="EMBL" id="LR590464">
    <property type="protein sequence ID" value="VTP75752.1"/>
    <property type="molecule type" value="Genomic_DNA"/>
</dbReference>
<reference evidence="3" key="2">
    <citation type="submission" date="2017-09" db="EMBL/GenBank/DDBJ databases">
        <title>FDA dAtabase for Regulatory Grade micrObial Sequences (FDA-ARGOS): Supporting development and validation of Infectious Disease Dx tests.</title>
        <authorList>
            <person name="Minogue T."/>
            <person name="Wolcott M."/>
            <person name="Wasieloski L."/>
            <person name="Aguilar W."/>
            <person name="Moore D."/>
            <person name="Tallon L."/>
            <person name="Sadzewicz L."/>
            <person name="Ott S."/>
            <person name="Zhao X."/>
            <person name="Nagaraj S."/>
            <person name="Vavikolanu K."/>
            <person name="Aluvathingal J."/>
            <person name="Nadendla S."/>
            <person name="Sichtig H."/>
        </authorList>
    </citation>
    <scope>NUCLEOTIDE SEQUENCE [LARGE SCALE GENOMIC DNA]</scope>
    <source>
        <strain evidence="3">FDAARGOS_404</strain>
    </source>
</reference>
<dbReference type="GeneID" id="30331292"/>
<dbReference type="Proteomes" id="UP000310719">
    <property type="component" value="Chromosome"/>
</dbReference>
<dbReference type="RefSeq" id="WP_032613427.1">
    <property type="nucleotide sequence ID" value="NZ_CP013990.1"/>
</dbReference>
<accession>A0A4U9ID99</accession>